<proteinExistence type="predicted"/>
<dbReference type="EMBL" id="CP004144">
    <property type="protein sequence ID" value="AGF96088.1"/>
    <property type="molecule type" value="Genomic_DNA"/>
</dbReference>
<gene>
    <name evidence="1" type="ORF">MmTuc01_0675</name>
</gene>
<dbReference type="KEGG" id="mmaz:MmTuc01_0675"/>
<protein>
    <submittedName>
        <fullName evidence="1">Uncharacterized protein</fullName>
    </submittedName>
</protein>
<reference evidence="1 2" key="1">
    <citation type="journal article" date="2013" name="Genome Announc.">
        <title>Complete Genome of a Methanosarcina mazei Strain Isolated from Sediment Samples from an Amazonian Flooded Area.</title>
        <authorList>
            <person name="Assis das Gracas D."/>
            <person name="Thiago Juca Ramos R."/>
            <person name="Vieira Araujo A.C."/>
            <person name="Zahlouth R."/>
            <person name="Ribeiro Carneiro A."/>
            <person name="Souza Lopes T."/>
            <person name="Azevedo Barauna R."/>
            <person name="Azevedo V."/>
            <person name="Cruz Schneider M.P."/>
            <person name="Pellizari V.H."/>
            <person name="Silva A."/>
        </authorList>
    </citation>
    <scope>NUCLEOTIDE SEQUENCE [LARGE SCALE GENOMIC DNA]</scope>
    <source>
        <strain evidence="1 2">Tuc01</strain>
    </source>
</reference>
<accession>M1Q7E4</accession>
<organism evidence="1 2">
    <name type="scientific">Methanosarcina mazei Tuc01</name>
    <dbReference type="NCBI Taxonomy" id="1236903"/>
    <lineage>
        <taxon>Archaea</taxon>
        <taxon>Methanobacteriati</taxon>
        <taxon>Methanobacteriota</taxon>
        <taxon>Stenosarchaea group</taxon>
        <taxon>Methanomicrobia</taxon>
        <taxon>Methanosarcinales</taxon>
        <taxon>Methanosarcinaceae</taxon>
        <taxon>Methanosarcina</taxon>
    </lineage>
</organism>
<dbReference type="Proteomes" id="UP000011718">
    <property type="component" value="Chromosome"/>
</dbReference>
<sequence length="38" mass="4266">MRNMGIKKNIIIGRTVLVLLGLALITFCSGCVEKKFRE</sequence>
<evidence type="ECO:0000313" key="1">
    <source>
        <dbReference type="EMBL" id="AGF96088.1"/>
    </source>
</evidence>
<evidence type="ECO:0000313" key="2">
    <source>
        <dbReference type="Proteomes" id="UP000011718"/>
    </source>
</evidence>
<name>M1Q7E4_METMZ</name>
<dbReference type="HOGENOM" id="CLU_3322958_0_0_2"/>
<dbReference type="BioCyc" id="MMAZ1236903:G139K-639-MONOMER"/>
<dbReference type="AlphaFoldDB" id="M1Q7E4"/>